<sequence>MSNEDTGNGSSARKRKGHKPCDMCRRKKLQVTAKSHVDTVYNMNSAVNTRTERQYAISPTVQRAAPTSSSYVHSLETRLKAVESLLRESNAGPSHPAQTSPPHQDPNAHNDANMVLIIRAIRKLNTPFLEPHQDDLTFVEIAGSLHSLSLNNPGDHGYQGKSSLAMAVKAAVDLKNGDSIPASNRQIPFPTVRKIKPWEVTPPRPSYTFPDDDLMVSLIALYFDSLNVFLPLLHRPTFETAIATNTHLRDDGFAGTLLLVCALGARYSDDPRIHLPKFTSCGTAGWKWFDQVKLAGNPLLGQPSLYDLQCYCLAVQFLERTSGARACWTLVGFGIRMGQDIGAHRMKTRTRVLTPEEELEKRAYWLLILFDTQFSGALGRSIGIQAHDFDLLLPIRCDDEYWEAGPHGPAFSQPTGKPSLVDFFACQLNLNRILAFTLKILYSTNHGRAFIGLQDGWEEQVVMELDSALNVWFDSVPPHLRWDPACPNDIFFDQSAALYCSYYLVQILIHRPFIPAVRRSFNHFDSLTSFPSLSICNNAARACSHVAEIQQRRRPRNPLVFAQTALFTSGIVLLLNIWGGTRVGQKEDANLSDVHRCTGVLRAHKETWPSAGHLLDTLEQLLKIHHAPPARPLSAVYDPSPFVTASGAYPSAADLHNREAWERIIGRDMLDHTGGPGEAPARVPRLQEPAADGPSATASFADAAAFSVPQTFDTTQNFGPSAFGVNGNTDMNMDTVAIWSAAPSAFEVSDWDFYLSNLAGTMNGDESGAM</sequence>
<dbReference type="SMART" id="SM00906">
    <property type="entry name" value="Fungal_trans"/>
    <property type="match status" value="1"/>
</dbReference>
<gene>
    <name evidence="4" type="ORF">B0H17DRAFT_1129869</name>
</gene>
<dbReference type="EMBL" id="JARKIE010000026">
    <property type="protein sequence ID" value="KAJ7698343.1"/>
    <property type="molecule type" value="Genomic_DNA"/>
</dbReference>
<dbReference type="Pfam" id="PF04082">
    <property type="entry name" value="Fungal_trans"/>
    <property type="match status" value="1"/>
</dbReference>
<dbReference type="PANTHER" id="PTHR46910">
    <property type="entry name" value="TRANSCRIPTION FACTOR PDR1"/>
    <property type="match status" value="1"/>
</dbReference>
<proteinExistence type="predicted"/>
<dbReference type="CDD" id="cd12148">
    <property type="entry name" value="fungal_TF_MHR"/>
    <property type="match status" value="1"/>
</dbReference>
<feature type="region of interest" description="Disordered" evidence="2">
    <location>
        <begin position="1"/>
        <end position="21"/>
    </location>
</feature>
<keyword evidence="5" id="KW-1185">Reference proteome</keyword>
<dbReference type="GO" id="GO:0003700">
    <property type="term" value="F:DNA-binding transcription factor activity"/>
    <property type="evidence" value="ECO:0007669"/>
    <property type="project" value="InterPro"/>
</dbReference>
<evidence type="ECO:0000256" key="1">
    <source>
        <dbReference type="ARBA" id="ARBA00023242"/>
    </source>
</evidence>
<evidence type="ECO:0000256" key="2">
    <source>
        <dbReference type="SAM" id="MobiDB-lite"/>
    </source>
</evidence>
<evidence type="ECO:0000313" key="5">
    <source>
        <dbReference type="Proteomes" id="UP001221757"/>
    </source>
</evidence>
<dbReference type="Proteomes" id="UP001221757">
    <property type="component" value="Unassembled WGS sequence"/>
</dbReference>
<dbReference type="GO" id="GO:0006351">
    <property type="term" value="P:DNA-templated transcription"/>
    <property type="evidence" value="ECO:0007669"/>
    <property type="project" value="InterPro"/>
</dbReference>
<dbReference type="GO" id="GO:0003677">
    <property type="term" value="F:DNA binding"/>
    <property type="evidence" value="ECO:0007669"/>
    <property type="project" value="InterPro"/>
</dbReference>
<dbReference type="GO" id="GO:0008270">
    <property type="term" value="F:zinc ion binding"/>
    <property type="evidence" value="ECO:0007669"/>
    <property type="project" value="InterPro"/>
</dbReference>
<evidence type="ECO:0000259" key="3">
    <source>
        <dbReference type="SMART" id="SM00906"/>
    </source>
</evidence>
<dbReference type="AlphaFoldDB" id="A0AAD7DU42"/>
<name>A0AAD7DU42_MYCRO</name>
<evidence type="ECO:0000313" key="4">
    <source>
        <dbReference type="EMBL" id="KAJ7698343.1"/>
    </source>
</evidence>
<accession>A0AAD7DU42</accession>
<reference evidence="4" key="1">
    <citation type="submission" date="2023-03" db="EMBL/GenBank/DDBJ databases">
        <title>Massive genome expansion in bonnet fungi (Mycena s.s.) driven by repeated elements and novel gene families across ecological guilds.</title>
        <authorList>
            <consortium name="Lawrence Berkeley National Laboratory"/>
            <person name="Harder C.B."/>
            <person name="Miyauchi S."/>
            <person name="Viragh M."/>
            <person name="Kuo A."/>
            <person name="Thoen E."/>
            <person name="Andreopoulos B."/>
            <person name="Lu D."/>
            <person name="Skrede I."/>
            <person name="Drula E."/>
            <person name="Henrissat B."/>
            <person name="Morin E."/>
            <person name="Kohler A."/>
            <person name="Barry K."/>
            <person name="LaButti K."/>
            <person name="Morin E."/>
            <person name="Salamov A."/>
            <person name="Lipzen A."/>
            <person name="Mereny Z."/>
            <person name="Hegedus B."/>
            <person name="Baldrian P."/>
            <person name="Stursova M."/>
            <person name="Weitz H."/>
            <person name="Taylor A."/>
            <person name="Grigoriev I.V."/>
            <person name="Nagy L.G."/>
            <person name="Martin F."/>
            <person name="Kauserud H."/>
        </authorList>
    </citation>
    <scope>NUCLEOTIDE SEQUENCE</scope>
    <source>
        <strain evidence="4">CBHHK067</strain>
    </source>
</reference>
<dbReference type="InterPro" id="IPR050987">
    <property type="entry name" value="AtrR-like"/>
</dbReference>
<keyword evidence="1" id="KW-0539">Nucleus</keyword>
<feature type="compositionally biased region" description="Polar residues" evidence="2">
    <location>
        <begin position="1"/>
        <end position="11"/>
    </location>
</feature>
<organism evidence="4 5">
    <name type="scientific">Mycena rosella</name>
    <name type="common">Pink bonnet</name>
    <name type="synonym">Agaricus rosellus</name>
    <dbReference type="NCBI Taxonomy" id="1033263"/>
    <lineage>
        <taxon>Eukaryota</taxon>
        <taxon>Fungi</taxon>
        <taxon>Dikarya</taxon>
        <taxon>Basidiomycota</taxon>
        <taxon>Agaricomycotina</taxon>
        <taxon>Agaricomycetes</taxon>
        <taxon>Agaricomycetidae</taxon>
        <taxon>Agaricales</taxon>
        <taxon>Marasmiineae</taxon>
        <taxon>Mycenaceae</taxon>
        <taxon>Mycena</taxon>
    </lineage>
</organism>
<comment type="caution">
    <text evidence="4">The sequence shown here is derived from an EMBL/GenBank/DDBJ whole genome shotgun (WGS) entry which is preliminary data.</text>
</comment>
<dbReference type="InterPro" id="IPR007219">
    <property type="entry name" value="XnlR_reg_dom"/>
</dbReference>
<feature type="domain" description="Xylanolytic transcriptional activator regulatory" evidence="3">
    <location>
        <begin position="327"/>
        <end position="400"/>
    </location>
</feature>
<feature type="region of interest" description="Disordered" evidence="2">
    <location>
        <begin position="88"/>
        <end position="109"/>
    </location>
</feature>
<dbReference type="PANTHER" id="PTHR46910:SF38">
    <property type="entry name" value="ZN(2)-C6 FUNGAL-TYPE DOMAIN-CONTAINING PROTEIN"/>
    <property type="match status" value="1"/>
</dbReference>
<protein>
    <submittedName>
        <fullName evidence="4">Fungal-specific transcription factor domain-containing protein</fullName>
    </submittedName>
</protein>